<feature type="transmembrane region" description="Helical" evidence="1">
    <location>
        <begin position="56"/>
        <end position="83"/>
    </location>
</feature>
<feature type="domain" description="DUF4190" evidence="2">
    <location>
        <begin position="20"/>
        <end position="74"/>
    </location>
</feature>
<proteinExistence type="predicted"/>
<comment type="caution">
    <text evidence="3">The sequence shown here is derived from an EMBL/GenBank/DDBJ whole genome shotgun (WGS) entry which is preliminary data.</text>
</comment>
<keyword evidence="4" id="KW-1185">Reference proteome</keyword>
<name>A0A4V4RFX2_9MICO</name>
<protein>
    <submittedName>
        <fullName evidence="3">DUF4190 domain-containing protein</fullName>
    </submittedName>
</protein>
<dbReference type="InterPro" id="IPR025241">
    <property type="entry name" value="DUF4190"/>
</dbReference>
<dbReference type="AlphaFoldDB" id="A0A4V4RFX2"/>
<dbReference type="OrthoDB" id="4374883at2"/>
<accession>A0A4V4RFX2</accession>
<evidence type="ECO:0000313" key="4">
    <source>
        <dbReference type="Proteomes" id="UP000306192"/>
    </source>
</evidence>
<organism evidence="3 4">
    <name type="scientific">Subtercola vilae</name>
    <dbReference type="NCBI Taxonomy" id="2056433"/>
    <lineage>
        <taxon>Bacteria</taxon>
        <taxon>Bacillati</taxon>
        <taxon>Actinomycetota</taxon>
        <taxon>Actinomycetes</taxon>
        <taxon>Micrococcales</taxon>
        <taxon>Microbacteriaceae</taxon>
        <taxon>Subtercola</taxon>
    </lineage>
</organism>
<evidence type="ECO:0000259" key="2">
    <source>
        <dbReference type="Pfam" id="PF13828"/>
    </source>
</evidence>
<keyword evidence="1" id="KW-0812">Transmembrane</keyword>
<reference evidence="3 4" key="1">
    <citation type="journal article" date="2019" name="Microorganisms">
        <title>Systematic Affiliation and Genome Analysis of Subtercola vilae DB165(T) with Particular Emphasis on Cold Adaptation of an Isolate from a High-Altitude Cold Volcano Lake.</title>
        <authorList>
            <person name="Villalobos A.S."/>
            <person name="Wiese J."/>
            <person name="Imhoff J.F."/>
            <person name="Dorador C."/>
            <person name="Keller A."/>
            <person name="Hentschel U."/>
        </authorList>
    </citation>
    <scope>NUCLEOTIDE SEQUENCE [LARGE SCALE GENOMIC DNA]</scope>
    <source>
        <strain evidence="3 4">DB165</strain>
    </source>
</reference>
<dbReference type="Pfam" id="PF13828">
    <property type="entry name" value="DUF4190"/>
    <property type="match status" value="1"/>
</dbReference>
<keyword evidence="1" id="KW-0472">Membrane</keyword>
<keyword evidence="1" id="KW-1133">Transmembrane helix</keyword>
<evidence type="ECO:0000256" key="1">
    <source>
        <dbReference type="SAM" id="Phobius"/>
    </source>
</evidence>
<dbReference type="RefSeq" id="WP_136641137.1">
    <property type="nucleotide sequence ID" value="NZ_QYRT01000006.1"/>
</dbReference>
<dbReference type="Proteomes" id="UP000306192">
    <property type="component" value="Unassembled WGS sequence"/>
</dbReference>
<dbReference type="EMBL" id="QYRT01000006">
    <property type="protein sequence ID" value="TIH39414.1"/>
    <property type="molecule type" value="Genomic_DNA"/>
</dbReference>
<gene>
    <name evidence="3" type="ORF">D4765_04925</name>
</gene>
<sequence>MTAPLPYTSGSPVAQKTNILAIVGLVLSIIGFTVIGIILGFVGLNQIKKTGESGRGIAIAAIIVGFAELIIGAIYIVVVIAAATSVSTY</sequence>
<evidence type="ECO:0000313" key="3">
    <source>
        <dbReference type="EMBL" id="TIH39414.1"/>
    </source>
</evidence>
<feature type="transmembrane region" description="Helical" evidence="1">
    <location>
        <begin position="20"/>
        <end position="44"/>
    </location>
</feature>